<comment type="subcellular location">
    <subcellularLocation>
        <location evidence="1">Nucleus</location>
        <location evidence="1">Nuclear pore complex</location>
    </subcellularLocation>
</comment>
<keyword evidence="5" id="KW-0811">Translocation</keyword>
<keyword evidence="6 8" id="KW-0906">Nuclear pore complex</keyword>
<evidence type="ECO:0000256" key="1">
    <source>
        <dbReference type="ARBA" id="ARBA00004567"/>
    </source>
</evidence>
<evidence type="ECO:0000256" key="3">
    <source>
        <dbReference type="ARBA" id="ARBA00022816"/>
    </source>
</evidence>
<dbReference type="InterPro" id="IPR012677">
    <property type="entry name" value="Nucleotide-bd_a/b_plait_sf"/>
</dbReference>
<dbReference type="PROSITE" id="PS51472">
    <property type="entry name" value="RRM_NUP35"/>
    <property type="match status" value="1"/>
</dbReference>
<dbReference type="GO" id="GO:0006607">
    <property type="term" value="P:NLS-bearing protein import into nucleus"/>
    <property type="evidence" value="ECO:0007669"/>
    <property type="project" value="TreeGrafter"/>
</dbReference>
<reference evidence="11 12" key="1">
    <citation type="submission" date="2016-07" db="EMBL/GenBank/DDBJ databases">
        <title>Pervasive Adenine N6-methylation of Active Genes in Fungi.</title>
        <authorList>
            <consortium name="DOE Joint Genome Institute"/>
            <person name="Mondo S.J."/>
            <person name="Dannebaum R.O."/>
            <person name="Kuo R.C."/>
            <person name="Labutti K."/>
            <person name="Haridas S."/>
            <person name="Kuo A."/>
            <person name="Salamov A."/>
            <person name="Ahrendt S.R."/>
            <person name="Lipzen A."/>
            <person name="Sullivan W."/>
            <person name="Andreopoulos W.B."/>
            <person name="Clum A."/>
            <person name="Lindquist E."/>
            <person name="Daum C."/>
            <person name="Ramamoorthy G.K."/>
            <person name="Gryganskyi A."/>
            <person name="Culley D."/>
            <person name="Magnuson J.K."/>
            <person name="James T.Y."/>
            <person name="O'Malley M.A."/>
            <person name="Stajich J.E."/>
            <person name="Spatafora J.W."/>
            <person name="Visel A."/>
            <person name="Grigoriev I.V."/>
        </authorList>
    </citation>
    <scope>NUCLEOTIDE SEQUENCE [LARGE SCALE GENOMIC DNA]</scope>
    <source>
        <strain evidence="11 12">NRRL 1336</strain>
    </source>
</reference>
<feature type="region of interest" description="Disordered" evidence="9">
    <location>
        <begin position="21"/>
        <end position="85"/>
    </location>
</feature>
<dbReference type="GO" id="GO:0017056">
    <property type="term" value="F:structural constituent of nuclear pore"/>
    <property type="evidence" value="ECO:0007669"/>
    <property type="project" value="TreeGrafter"/>
</dbReference>
<organism evidence="11 12">
    <name type="scientific">Absidia repens</name>
    <dbReference type="NCBI Taxonomy" id="90262"/>
    <lineage>
        <taxon>Eukaryota</taxon>
        <taxon>Fungi</taxon>
        <taxon>Fungi incertae sedis</taxon>
        <taxon>Mucoromycota</taxon>
        <taxon>Mucoromycotina</taxon>
        <taxon>Mucoromycetes</taxon>
        <taxon>Mucorales</taxon>
        <taxon>Cunninghamellaceae</taxon>
        <taxon>Absidia</taxon>
    </lineage>
</organism>
<feature type="compositionally biased region" description="Low complexity" evidence="9">
    <location>
        <begin position="300"/>
        <end position="323"/>
    </location>
</feature>
<dbReference type="Gene3D" id="3.30.70.330">
    <property type="match status" value="1"/>
</dbReference>
<feature type="compositionally biased region" description="Low complexity" evidence="9">
    <location>
        <begin position="74"/>
        <end position="85"/>
    </location>
</feature>
<feature type="compositionally biased region" description="Basic and acidic residues" evidence="9">
    <location>
        <begin position="117"/>
        <end position="130"/>
    </location>
</feature>
<proteinExistence type="predicted"/>
<keyword evidence="7 8" id="KW-0539">Nucleus</keyword>
<evidence type="ECO:0000256" key="4">
    <source>
        <dbReference type="ARBA" id="ARBA00022927"/>
    </source>
</evidence>
<dbReference type="STRING" id="90262.A0A1X2I968"/>
<dbReference type="GO" id="GO:0006999">
    <property type="term" value="P:nuclear pore organization"/>
    <property type="evidence" value="ECO:0007669"/>
    <property type="project" value="TreeGrafter"/>
</dbReference>
<keyword evidence="3 8" id="KW-0509">mRNA transport</keyword>
<sequence>MFGQHSITPTQTSAHLDILRNDKLQTAPSEAKPFSLFPPSPASTGGRLFLSANDPLPSQNTSSLPAKEVDLEKPAPSSAAPATAPNVLIPAEGRITKASHDNALPIFFAGAHLPERQQEEEQLAEDHELDTSSGKLPSMQAPDLTTQKDDGPSTVSTNTESASKEETEEPSINHTMDDEIRTIRIFGFPPNLSDTLRTHFEKYGRIEASQHSPGNWLSILYASPTSATTAVAKSNRMVIADTFMIGVTLATTNLKPIPSKSLLARKPTDHHHQEQPHDHHVYKSIHPVTDGVFANRSSKKPSSPSTTTTTTAGTGKAGVSVAGGPTVATSNRASIPQTTGWIGFFKDILFDW</sequence>
<dbReference type="GO" id="GO:0003676">
    <property type="term" value="F:nucleic acid binding"/>
    <property type="evidence" value="ECO:0007669"/>
    <property type="project" value="InterPro"/>
</dbReference>
<dbReference type="EMBL" id="MCGE01000020">
    <property type="protein sequence ID" value="ORZ11961.1"/>
    <property type="molecule type" value="Genomic_DNA"/>
</dbReference>
<dbReference type="GO" id="GO:0044615">
    <property type="term" value="C:nuclear pore nuclear basket"/>
    <property type="evidence" value="ECO:0007669"/>
    <property type="project" value="TreeGrafter"/>
</dbReference>
<keyword evidence="12" id="KW-1185">Reference proteome</keyword>
<comment type="caution">
    <text evidence="11">The sequence shown here is derived from an EMBL/GenBank/DDBJ whole genome shotgun (WGS) entry which is preliminary data.</text>
</comment>
<evidence type="ECO:0000256" key="6">
    <source>
        <dbReference type="ARBA" id="ARBA00023132"/>
    </source>
</evidence>
<dbReference type="Pfam" id="PF05172">
    <property type="entry name" value="RRM_Nup35"/>
    <property type="match status" value="1"/>
</dbReference>
<feature type="region of interest" description="Disordered" evidence="9">
    <location>
        <begin position="293"/>
        <end position="323"/>
    </location>
</feature>
<dbReference type="InterPro" id="IPR035979">
    <property type="entry name" value="RBD_domain_sf"/>
</dbReference>
<gene>
    <name evidence="11" type="ORF">BCR42DRAFT_420957</name>
</gene>
<name>A0A1X2I968_9FUNG</name>
<dbReference type="GO" id="GO:0051028">
    <property type="term" value="P:mRNA transport"/>
    <property type="evidence" value="ECO:0007669"/>
    <property type="project" value="UniProtKB-UniRule"/>
</dbReference>
<evidence type="ECO:0000256" key="2">
    <source>
        <dbReference type="ARBA" id="ARBA00022448"/>
    </source>
</evidence>
<feature type="domain" description="RRM Nup35-type" evidence="10">
    <location>
        <begin position="177"/>
        <end position="257"/>
    </location>
</feature>
<dbReference type="SUPFAM" id="SSF54928">
    <property type="entry name" value="RNA-binding domain, RBD"/>
    <property type="match status" value="1"/>
</dbReference>
<evidence type="ECO:0000259" key="10">
    <source>
        <dbReference type="PROSITE" id="PS51472"/>
    </source>
</evidence>
<evidence type="ECO:0000313" key="12">
    <source>
        <dbReference type="Proteomes" id="UP000193560"/>
    </source>
</evidence>
<accession>A0A1X2I968</accession>
<dbReference type="Proteomes" id="UP000193560">
    <property type="component" value="Unassembled WGS sequence"/>
</dbReference>
<evidence type="ECO:0000313" key="11">
    <source>
        <dbReference type="EMBL" id="ORZ11961.1"/>
    </source>
</evidence>
<dbReference type="PANTHER" id="PTHR21527">
    <property type="entry name" value="NUCLEOPORIN NUP35"/>
    <property type="match status" value="1"/>
</dbReference>
<dbReference type="OrthoDB" id="1733656at2759"/>
<evidence type="ECO:0000256" key="9">
    <source>
        <dbReference type="SAM" id="MobiDB-lite"/>
    </source>
</evidence>
<evidence type="ECO:0000256" key="7">
    <source>
        <dbReference type="ARBA" id="ARBA00023242"/>
    </source>
</evidence>
<protein>
    <recommendedName>
        <fullName evidence="10">RRM Nup35-type domain-containing protein</fullName>
    </recommendedName>
</protein>
<dbReference type="PANTHER" id="PTHR21527:SF6">
    <property type="entry name" value="NUCLEOPORIN NUP35"/>
    <property type="match status" value="1"/>
</dbReference>
<evidence type="ECO:0000256" key="5">
    <source>
        <dbReference type="ARBA" id="ARBA00023010"/>
    </source>
</evidence>
<dbReference type="AlphaFoldDB" id="A0A1X2I968"/>
<dbReference type="GO" id="GO:0044613">
    <property type="term" value="C:nuclear pore central transport channel"/>
    <property type="evidence" value="ECO:0007669"/>
    <property type="project" value="TreeGrafter"/>
</dbReference>
<dbReference type="InterPro" id="IPR007846">
    <property type="entry name" value="RRM_NUP35_dom"/>
</dbReference>
<keyword evidence="2 8" id="KW-0813">Transport</keyword>
<keyword evidence="4" id="KW-0653">Protein transport</keyword>
<feature type="region of interest" description="Disordered" evidence="9">
    <location>
        <begin position="117"/>
        <end position="172"/>
    </location>
</feature>
<evidence type="ECO:0000256" key="8">
    <source>
        <dbReference type="PROSITE-ProRule" id="PRU00804"/>
    </source>
</evidence>
<dbReference type="GO" id="GO:0005543">
    <property type="term" value="F:phospholipid binding"/>
    <property type="evidence" value="ECO:0007669"/>
    <property type="project" value="TreeGrafter"/>
</dbReference>